<evidence type="ECO:0000313" key="1">
    <source>
        <dbReference type="EMBL" id="TYZ07053.1"/>
    </source>
</evidence>
<dbReference type="InterPro" id="IPR009057">
    <property type="entry name" value="Homeodomain-like_sf"/>
</dbReference>
<dbReference type="AlphaFoldDB" id="A0A5D6UU84"/>
<comment type="caution">
    <text evidence="1">The sequence shown here is derived from an EMBL/GenBank/DDBJ whole genome shotgun (WGS) entry which is preliminary data.</text>
</comment>
<protein>
    <submittedName>
        <fullName evidence="1">Transposase</fullName>
    </submittedName>
</protein>
<organism evidence="1 2">
    <name type="scientific">Hymenobacter lutimineralis</name>
    <dbReference type="NCBI Taxonomy" id="2606448"/>
    <lineage>
        <taxon>Bacteria</taxon>
        <taxon>Pseudomonadati</taxon>
        <taxon>Bacteroidota</taxon>
        <taxon>Cytophagia</taxon>
        <taxon>Cytophagales</taxon>
        <taxon>Hymenobacteraceae</taxon>
        <taxon>Hymenobacter</taxon>
    </lineage>
</organism>
<sequence length="123" mass="13343">MQAYSLDLRQRVAQALAEPGARQAQVAARFCVSLAFVGKLLRRQRHTGSLAALPGRGGPPRCLDAAGQAWLVAQVGRQSDVTLAELRDALAADTGQRVSVGSVWRVLDEHGLRRKKKPARHRA</sequence>
<name>A0A5D6UU84_9BACT</name>
<dbReference type="RefSeq" id="WP_149072072.1">
    <property type="nucleotide sequence ID" value="NZ_VTHL01000019.1"/>
</dbReference>
<dbReference type="EMBL" id="VTHL01000019">
    <property type="protein sequence ID" value="TYZ07053.1"/>
    <property type="molecule type" value="Genomic_DNA"/>
</dbReference>
<dbReference type="Proteomes" id="UP000322791">
    <property type="component" value="Unassembled WGS sequence"/>
</dbReference>
<keyword evidence="2" id="KW-1185">Reference proteome</keyword>
<gene>
    <name evidence="1" type="ORF">FY528_16225</name>
</gene>
<proteinExistence type="predicted"/>
<reference evidence="1 2" key="1">
    <citation type="submission" date="2019-08" db="EMBL/GenBank/DDBJ databases">
        <authorList>
            <person name="Seo M.-J."/>
        </authorList>
    </citation>
    <scope>NUCLEOTIDE SEQUENCE [LARGE SCALE GENOMIC DNA]</scope>
    <source>
        <strain evidence="1 2">KIGAM108</strain>
    </source>
</reference>
<dbReference type="SUPFAM" id="SSF46689">
    <property type="entry name" value="Homeodomain-like"/>
    <property type="match status" value="1"/>
</dbReference>
<accession>A0A5D6UU84</accession>
<evidence type="ECO:0000313" key="2">
    <source>
        <dbReference type="Proteomes" id="UP000322791"/>
    </source>
</evidence>